<reference evidence="3 4" key="1">
    <citation type="submission" date="2020-07" db="EMBL/GenBank/DDBJ databases">
        <title>Sequencing the genomes of 1000 actinobacteria strains.</title>
        <authorList>
            <person name="Klenk H.-P."/>
        </authorList>
    </citation>
    <scope>NUCLEOTIDE SEQUENCE [LARGE SCALE GENOMIC DNA]</scope>
    <source>
        <strain evidence="3 4">DSM 100723</strain>
    </source>
</reference>
<organism evidence="3 4">
    <name type="scientific">Microlunatus kandeliicorticis</name>
    <dbReference type="NCBI Taxonomy" id="1759536"/>
    <lineage>
        <taxon>Bacteria</taxon>
        <taxon>Bacillati</taxon>
        <taxon>Actinomycetota</taxon>
        <taxon>Actinomycetes</taxon>
        <taxon>Propionibacteriales</taxon>
        <taxon>Propionibacteriaceae</taxon>
        <taxon>Microlunatus</taxon>
    </lineage>
</organism>
<feature type="domain" description="AB hydrolase-1" evidence="2">
    <location>
        <begin position="55"/>
        <end position="291"/>
    </location>
</feature>
<dbReference type="EMBL" id="JACGWT010000006">
    <property type="protein sequence ID" value="MBA8796084.1"/>
    <property type="molecule type" value="Genomic_DNA"/>
</dbReference>
<dbReference type="PANTHER" id="PTHR43194">
    <property type="entry name" value="HYDROLASE ALPHA/BETA FOLD FAMILY"/>
    <property type="match status" value="1"/>
</dbReference>
<proteinExistence type="predicted"/>
<comment type="caution">
    <text evidence="3">The sequence shown here is derived from an EMBL/GenBank/DDBJ whole genome shotgun (WGS) entry which is preliminary data.</text>
</comment>
<dbReference type="InterPro" id="IPR029058">
    <property type="entry name" value="AB_hydrolase_fold"/>
</dbReference>
<evidence type="ECO:0000256" key="1">
    <source>
        <dbReference type="SAM" id="MobiDB-lite"/>
    </source>
</evidence>
<dbReference type="Pfam" id="PF12697">
    <property type="entry name" value="Abhydrolase_6"/>
    <property type="match status" value="1"/>
</dbReference>
<dbReference type="Gene3D" id="3.40.50.1820">
    <property type="entry name" value="alpha/beta hydrolase"/>
    <property type="match status" value="1"/>
</dbReference>
<dbReference type="InterPro" id="IPR000073">
    <property type="entry name" value="AB_hydrolase_1"/>
</dbReference>
<feature type="compositionally biased region" description="Low complexity" evidence="1">
    <location>
        <begin position="1"/>
        <end position="12"/>
    </location>
</feature>
<protein>
    <submittedName>
        <fullName evidence="3">Pimeloyl-ACP methyl ester carboxylesterase</fullName>
    </submittedName>
</protein>
<keyword evidence="4" id="KW-1185">Reference proteome</keyword>
<evidence type="ECO:0000313" key="3">
    <source>
        <dbReference type="EMBL" id="MBA8796084.1"/>
    </source>
</evidence>
<gene>
    <name evidence="3" type="ORF">FHX74_003725</name>
</gene>
<evidence type="ECO:0000313" key="4">
    <source>
        <dbReference type="Proteomes" id="UP000523079"/>
    </source>
</evidence>
<dbReference type="SUPFAM" id="SSF53474">
    <property type="entry name" value="alpha/beta-Hydrolases"/>
    <property type="match status" value="1"/>
</dbReference>
<dbReference type="RefSeq" id="WP_182561662.1">
    <property type="nucleotide sequence ID" value="NZ_JACGWT010000006.1"/>
</dbReference>
<accession>A0A7W3IVM4</accession>
<evidence type="ECO:0000259" key="2">
    <source>
        <dbReference type="Pfam" id="PF12697"/>
    </source>
</evidence>
<dbReference type="AlphaFoldDB" id="A0A7W3IVM4"/>
<dbReference type="PANTHER" id="PTHR43194:SF5">
    <property type="entry name" value="PIMELOYL-[ACYL-CARRIER PROTEIN] METHYL ESTER ESTERASE"/>
    <property type="match status" value="1"/>
</dbReference>
<name>A0A7W3IVM4_9ACTN</name>
<sequence length="300" mass="32755">MTDPSTDATDATDATDRPRLPTGVIENLGGRDVHWLEIGGDEPPVLLLGGCGVQYTLWDFVVETLRDEHHVRTVLMDRPGMAGSRWPGRLPLLAEEVDTLVAIIERIGRPTVVVGHSMAGPHGEALVRRRPDLVAGLVLLDGSNEWRPRPSRFETAWLRAARTAHASMGVAPLQALAVWADRMMIGAQSTRTKVALMPPWAGWAYRDPEAVAMVIAEQAAYGRQLADLDALRAEGDWPDVPTVVVTGAAGDNAGWAEDQARYARMLDAEHVVLPDSRHMIMLDRPDAVVDAVLRLRDRAG</sequence>
<dbReference type="GO" id="GO:0003824">
    <property type="term" value="F:catalytic activity"/>
    <property type="evidence" value="ECO:0007669"/>
    <property type="project" value="UniProtKB-ARBA"/>
</dbReference>
<dbReference type="Proteomes" id="UP000523079">
    <property type="component" value="Unassembled WGS sequence"/>
</dbReference>
<dbReference type="InterPro" id="IPR050228">
    <property type="entry name" value="Carboxylesterase_BioH"/>
</dbReference>
<feature type="region of interest" description="Disordered" evidence="1">
    <location>
        <begin position="1"/>
        <end position="21"/>
    </location>
</feature>